<reference evidence="1 2" key="1">
    <citation type="submission" date="2016-11" db="EMBL/GenBank/DDBJ databases">
        <title>Whole genomes of Flavobacteriaceae.</title>
        <authorList>
            <person name="Stine C."/>
            <person name="Li C."/>
            <person name="Tadesse D."/>
        </authorList>
    </citation>
    <scope>NUCLEOTIDE SEQUENCE [LARGE SCALE GENOMIC DNA]</scope>
    <source>
        <strain evidence="1 2">DSM 18292</strain>
    </source>
</reference>
<gene>
    <name evidence="1" type="ORF">B0A66_16170</name>
</gene>
<evidence type="ECO:0000313" key="2">
    <source>
        <dbReference type="Proteomes" id="UP000198345"/>
    </source>
</evidence>
<comment type="caution">
    <text evidence="1">The sequence shown here is derived from an EMBL/GenBank/DDBJ whole genome shotgun (WGS) entry which is preliminary data.</text>
</comment>
<organism evidence="1 2">
    <name type="scientific">Flavobacterium hercynium</name>
    <dbReference type="NCBI Taxonomy" id="387094"/>
    <lineage>
        <taxon>Bacteria</taxon>
        <taxon>Pseudomonadati</taxon>
        <taxon>Bacteroidota</taxon>
        <taxon>Flavobacteriia</taxon>
        <taxon>Flavobacteriales</taxon>
        <taxon>Flavobacteriaceae</taxon>
        <taxon>Flavobacterium</taxon>
    </lineage>
</organism>
<keyword evidence="2" id="KW-1185">Reference proteome</keyword>
<dbReference type="Proteomes" id="UP000198345">
    <property type="component" value="Unassembled WGS sequence"/>
</dbReference>
<protein>
    <submittedName>
        <fullName evidence="1">Uncharacterized protein</fullName>
    </submittedName>
</protein>
<accession>A0A226H206</accession>
<evidence type="ECO:0000313" key="1">
    <source>
        <dbReference type="EMBL" id="OXA87671.1"/>
    </source>
</evidence>
<dbReference type="EMBL" id="MUGW01000034">
    <property type="protein sequence ID" value="OXA87671.1"/>
    <property type="molecule type" value="Genomic_DNA"/>
</dbReference>
<name>A0A226H206_9FLAO</name>
<proteinExistence type="predicted"/>
<dbReference type="AlphaFoldDB" id="A0A226H206"/>
<sequence>MHEKQIKQQFDFITFSFPNRFSKPVRYLNKMIPKRLTIVDSGEISKTFNEIPNTFWKPFRINK</sequence>